<sequence length="207" mass="21879">MTKTTPRRSGTAVPAGSNAAGIVAVLVLLTGCSTDVPGAAKPLQPAAPRTSLPTRTKDLSLRDTDPCRLLTPGQLDELKENGAPREVAQDNRRDGPTCAFDVDATPPTYTYYLETITDADLEDWLSGGHRKTGMIQQPVEVPGYPALVRHAPDAGGVLDCETLVGVADGQTLRAEVAPDDRSTGQERLCEMSTNLAKMALRTLGATP</sequence>
<gene>
    <name evidence="2" type="ORF">ACFSXZ_16060</name>
</gene>
<accession>A0ABW5FS44</accession>
<dbReference type="RefSeq" id="WP_378265824.1">
    <property type="nucleotide sequence ID" value="NZ_JBHUKR010000007.1"/>
</dbReference>
<evidence type="ECO:0000313" key="3">
    <source>
        <dbReference type="Proteomes" id="UP001597417"/>
    </source>
</evidence>
<evidence type="ECO:0000313" key="2">
    <source>
        <dbReference type="EMBL" id="MFD2417840.1"/>
    </source>
</evidence>
<feature type="compositionally biased region" description="Basic and acidic residues" evidence="1">
    <location>
        <begin position="55"/>
        <end position="64"/>
    </location>
</feature>
<reference evidence="3" key="1">
    <citation type="journal article" date="2019" name="Int. J. Syst. Evol. Microbiol.">
        <title>The Global Catalogue of Microorganisms (GCM) 10K type strain sequencing project: providing services to taxonomists for standard genome sequencing and annotation.</title>
        <authorList>
            <consortium name="The Broad Institute Genomics Platform"/>
            <consortium name="The Broad Institute Genome Sequencing Center for Infectious Disease"/>
            <person name="Wu L."/>
            <person name="Ma J."/>
        </authorList>
    </citation>
    <scope>NUCLEOTIDE SEQUENCE [LARGE SCALE GENOMIC DNA]</scope>
    <source>
        <strain evidence="3">CGMCC 4.7645</strain>
    </source>
</reference>
<name>A0ABW5FS44_9PSEU</name>
<dbReference type="EMBL" id="JBHUKR010000007">
    <property type="protein sequence ID" value="MFD2417840.1"/>
    <property type="molecule type" value="Genomic_DNA"/>
</dbReference>
<dbReference type="InterPro" id="IPR024520">
    <property type="entry name" value="DUF3558"/>
</dbReference>
<dbReference type="Pfam" id="PF12079">
    <property type="entry name" value="DUF3558"/>
    <property type="match status" value="1"/>
</dbReference>
<evidence type="ECO:0000256" key="1">
    <source>
        <dbReference type="SAM" id="MobiDB-lite"/>
    </source>
</evidence>
<keyword evidence="3" id="KW-1185">Reference proteome</keyword>
<comment type="caution">
    <text evidence="2">The sequence shown here is derived from an EMBL/GenBank/DDBJ whole genome shotgun (WGS) entry which is preliminary data.</text>
</comment>
<dbReference type="Proteomes" id="UP001597417">
    <property type="component" value="Unassembled WGS sequence"/>
</dbReference>
<feature type="region of interest" description="Disordered" evidence="1">
    <location>
        <begin position="39"/>
        <end position="64"/>
    </location>
</feature>
<proteinExistence type="predicted"/>
<protein>
    <submittedName>
        <fullName evidence="2">DUF3558 domain-containing protein</fullName>
    </submittedName>
</protein>
<organism evidence="2 3">
    <name type="scientific">Amycolatopsis pigmentata</name>
    <dbReference type="NCBI Taxonomy" id="450801"/>
    <lineage>
        <taxon>Bacteria</taxon>
        <taxon>Bacillati</taxon>
        <taxon>Actinomycetota</taxon>
        <taxon>Actinomycetes</taxon>
        <taxon>Pseudonocardiales</taxon>
        <taxon>Pseudonocardiaceae</taxon>
        <taxon>Amycolatopsis</taxon>
    </lineage>
</organism>
<dbReference type="PROSITE" id="PS51257">
    <property type="entry name" value="PROKAR_LIPOPROTEIN"/>
    <property type="match status" value="1"/>
</dbReference>